<keyword evidence="3" id="KW-1003">Cell membrane</keyword>
<evidence type="ECO:0000313" key="8">
    <source>
        <dbReference type="EMBL" id="NUB43489.1"/>
    </source>
</evidence>
<feature type="transmembrane region" description="Helical" evidence="7">
    <location>
        <begin position="153"/>
        <end position="175"/>
    </location>
</feature>
<dbReference type="PANTHER" id="PTHR43141:SF2">
    <property type="entry name" value="BLR3729 PROTEIN"/>
    <property type="match status" value="1"/>
</dbReference>
<feature type="transmembrane region" description="Helical" evidence="7">
    <location>
        <begin position="120"/>
        <end position="141"/>
    </location>
</feature>
<sequence length="353" mass="38108">MFSDPAIWLPFVFAALMGLSILIYVVADGFDLGVGVLFPFADDDEKDLMIASIGPFWDANETWLVLAIGLLLVAFPAAHGAILTALYLPVAVMLVGLILRGVAFEFRAKAPAHHKTRWNWAFYTGSMMASLSQGFMLGIYILGLEQGWADLGFGLLTAVFLTVGYSFIGAAWLILKAEGALQVKAVAWAKGGIWGLVLGLGAVSAASPLVSTRIWDKWFSWPELLWLAPLPLLSAALVAGLWRALRRLPRPGDHGAWVPFAAATALFVLAFLGLAYSFYPYVVPEKLTIYESASAPESLMIILVGTAVVLPMILGYTVLSYTVFRGKASLLNYDLMAQNAAPEAAETGTTTER</sequence>
<evidence type="ECO:0000256" key="2">
    <source>
        <dbReference type="ARBA" id="ARBA00007543"/>
    </source>
</evidence>
<reference evidence="8" key="1">
    <citation type="submission" date="2020-05" db="EMBL/GenBank/DDBJ databases">
        <title>Fertoebacter nigrum gen. nov., sp. nov., a new member of the family Rhodobacteraceae.</title>
        <authorList>
            <person name="Szuroczki S."/>
            <person name="Abbaszade G."/>
            <person name="Buni D."/>
            <person name="Schumann P."/>
            <person name="Toth E."/>
        </authorList>
    </citation>
    <scope>NUCLEOTIDE SEQUENCE</scope>
    <source>
        <strain evidence="8">RG-N-1a</strain>
    </source>
</reference>
<organism evidence="8 9">
    <name type="scientific">Fertoeibacter niger</name>
    <dbReference type="NCBI Taxonomy" id="2656921"/>
    <lineage>
        <taxon>Bacteria</taxon>
        <taxon>Pseudomonadati</taxon>
        <taxon>Pseudomonadota</taxon>
        <taxon>Alphaproteobacteria</taxon>
        <taxon>Rhodobacterales</taxon>
        <taxon>Paracoccaceae</taxon>
        <taxon>Fertoeibacter</taxon>
    </lineage>
</organism>
<keyword evidence="9" id="KW-1185">Reference proteome</keyword>
<keyword evidence="5 7" id="KW-1133">Transmembrane helix</keyword>
<dbReference type="InterPro" id="IPR003317">
    <property type="entry name" value="Cyt-d_oxidase_su2"/>
</dbReference>
<dbReference type="GO" id="GO:0009055">
    <property type="term" value="F:electron transfer activity"/>
    <property type="evidence" value="ECO:0007669"/>
    <property type="project" value="TreeGrafter"/>
</dbReference>
<feature type="transmembrane region" description="Helical" evidence="7">
    <location>
        <begin position="66"/>
        <end position="99"/>
    </location>
</feature>
<dbReference type="GO" id="GO:0005886">
    <property type="term" value="C:plasma membrane"/>
    <property type="evidence" value="ECO:0007669"/>
    <property type="project" value="UniProtKB-SubCell"/>
</dbReference>
<keyword evidence="4 7" id="KW-0812">Transmembrane</keyword>
<feature type="transmembrane region" description="Helical" evidence="7">
    <location>
        <begin position="7"/>
        <end position="27"/>
    </location>
</feature>
<dbReference type="Pfam" id="PF02322">
    <property type="entry name" value="Cyt_bd_oxida_II"/>
    <property type="match status" value="1"/>
</dbReference>
<feature type="transmembrane region" description="Helical" evidence="7">
    <location>
        <begin position="257"/>
        <end position="279"/>
    </location>
</feature>
<comment type="caution">
    <text evidence="8">The sequence shown here is derived from an EMBL/GenBank/DDBJ whole genome shotgun (WGS) entry which is preliminary data.</text>
</comment>
<protein>
    <submittedName>
        <fullName evidence="8">Cytochrome d ubiquinol oxidase subunit II</fullName>
    </submittedName>
</protein>
<evidence type="ECO:0000256" key="3">
    <source>
        <dbReference type="ARBA" id="ARBA00022475"/>
    </source>
</evidence>
<evidence type="ECO:0000256" key="4">
    <source>
        <dbReference type="ARBA" id="ARBA00022692"/>
    </source>
</evidence>
<comment type="similarity">
    <text evidence="2">Belongs to the cytochrome ubiquinol oxidase subunit 2 family.</text>
</comment>
<feature type="transmembrane region" description="Helical" evidence="7">
    <location>
        <begin position="299"/>
        <end position="324"/>
    </location>
</feature>
<dbReference type="Proteomes" id="UP000484076">
    <property type="component" value="Unassembled WGS sequence"/>
</dbReference>
<evidence type="ECO:0000256" key="7">
    <source>
        <dbReference type="SAM" id="Phobius"/>
    </source>
</evidence>
<proteinExistence type="inferred from homology"/>
<gene>
    <name evidence="8" type="ORF">GEU84_003760</name>
</gene>
<dbReference type="AlphaFoldDB" id="A0A8X8KJR5"/>
<dbReference type="GO" id="GO:0019646">
    <property type="term" value="P:aerobic electron transport chain"/>
    <property type="evidence" value="ECO:0007669"/>
    <property type="project" value="TreeGrafter"/>
</dbReference>
<dbReference type="EMBL" id="WHUT02000002">
    <property type="protein sequence ID" value="NUB43489.1"/>
    <property type="molecule type" value="Genomic_DNA"/>
</dbReference>
<dbReference type="GO" id="GO:0016682">
    <property type="term" value="F:oxidoreductase activity, acting on diphenols and related substances as donors, oxygen as acceptor"/>
    <property type="evidence" value="ECO:0007669"/>
    <property type="project" value="TreeGrafter"/>
</dbReference>
<dbReference type="RefSeq" id="WP_152824426.1">
    <property type="nucleotide sequence ID" value="NZ_WHUT02000002.1"/>
</dbReference>
<accession>A0A8X8KJR5</accession>
<dbReference type="PANTHER" id="PTHR43141">
    <property type="entry name" value="CYTOCHROME BD2 SUBUNIT II"/>
    <property type="match status" value="1"/>
</dbReference>
<feature type="transmembrane region" description="Helical" evidence="7">
    <location>
        <begin position="187"/>
        <end position="206"/>
    </location>
</feature>
<evidence type="ECO:0000256" key="5">
    <source>
        <dbReference type="ARBA" id="ARBA00022989"/>
    </source>
</evidence>
<keyword evidence="6 7" id="KW-0472">Membrane</keyword>
<evidence type="ECO:0000256" key="1">
    <source>
        <dbReference type="ARBA" id="ARBA00004651"/>
    </source>
</evidence>
<evidence type="ECO:0000256" key="6">
    <source>
        <dbReference type="ARBA" id="ARBA00023136"/>
    </source>
</evidence>
<dbReference type="GO" id="GO:0070069">
    <property type="term" value="C:cytochrome complex"/>
    <property type="evidence" value="ECO:0007669"/>
    <property type="project" value="TreeGrafter"/>
</dbReference>
<comment type="subcellular location">
    <subcellularLocation>
        <location evidence="1">Cell membrane</location>
        <topology evidence="1">Multi-pass membrane protein</topology>
    </subcellularLocation>
</comment>
<name>A0A8X8KJR5_9RHOB</name>
<feature type="transmembrane region" description="Helical" evidence="7">
    <location>
        <begin position="226"/>
        <end position="245"/>
    </location>
</feature>
<evidence type="ECO:0000313" key="9">
    <source>
        <dbReference type="Proteomes" id="UP000484076"/>
    </source>
</evidence>